<evidence type="ECO:0000313" key="2">
    <source>
        <dbReference type="Proteomes" id="UP000463951"/>
    </source>
</evidence>
<organism evidence="1 2">
    <name type="scientific">Streptomyces antimycoticus</name>
    <dbReference type="NCBI Taxonomy" id="68175"/>
    <lineage>
        <taxon>Bacteria</taxon>
        <taxon>Bacillati</taxon>
        <taxon>Actinomycetota</taxon>
        <taxon>Actinomycetes</taxon>
        <taxon>Kitasatosporales</taxon>
        <taxon>Streptomycetaceae</taxon>
        <taxon>Streptomyces</taxon>
        <taxon>Streptomyces violaceusniger group</taxon>
    </lineage>
</organism>
<name>A0A499UL98_9ACTN</name>
<evidence type="ECO:0000313" key="1">
    <source>
        <dbReference type="EMBL" id="BBJ37901.1"/>
    </source>
</evidence>
<reference evidence="1 2" key="1">
    <citation type="journal article" date="2020" name="Int. J. Syst. Evol. Microbiol.">
        <title>Reclassification of Streptomyces castelarensis and Streptomyces sporoclivatus as later heterotypic synonyms of Streptomyces antimycoticus.</title>
        <authorList>
            <person name="Komaki H."/>
            <person name="Tamura T."/>
        </authorList>
    </citation>
    <scope>NUCLEOTIDE SEQUENCE [LARGE SCALE GENOMIC DNA]</scope>
    <source>
        <strain evidence="1 2">NBRC 100767</strain>
    </source>
</reference>
<dbReference type="AlphaFoldDB" id="A0A499UL98"/>
<accession>A0A499UL98</accession>
<sequence>MTLGDALPGDRQQRAHVAVQLVLRAVVGVEGDVHRVLLSHDVRELRQRDGTGDHVLAVLAAQELGTAR</sequence>
<dbReference type="Proteomes" id="UP000463951">
    <property type="component" value="Chromosome"/>
</dbReference>
<proteinExistence type="predicted"/>
<gene>
    <name evidence="1" type="ORF">SSPO_006190</name>
</gene>
<protein>
    <submittedName>
        <fullName evidence="1">Uncharacterized protein</fullName>
    </submittedName>
</protein>
<dbReference type="EMBL" id="AP019620">
    <property type="protein sequence ID" value="BBJ37901.1"/>
    <property type="molecule type" value="Genomic_DNA"/>
</dbReference>